<dbReference type="OrthoDB" id="9782201at2"/>
<protein>
    <recommendedName>
        <fullName evidence="5">Putative pyruvate, phosphate dikinase regulatory protein</fullName>
        <shortName evidence="5">PPDK regulatory protein</shortName>
        <ecNumber evidence="5">2.7.11.32</ecNumber>
        <ecNumber evidence="5">2.7.4.27</ecNumber>
    </recommendedName>
</protein>
<keyword evidence="2 5" id="KW-0808">Transferase</keyword>
<evidence type="ECO:0000256" key="1">
    <source>
        <dbReference type="ARBA" id="ARBA00022527"/>
    </source>
</evidence>
<evidence type="ECO:0000256" key="4">
    <source>
        <dbReference type="ARBA" id="ARBA00022777"/>
    </source>
</evidence>
<proteinExistence type="inferred from homology"/>
<dbReference type="NCBIfam" id="NF003742">
    <property type="entry name" value="PRK05339.1"/>
    <property type="match status" value="1"/>
</dbReference>
<dbReference type="GO" id="GO:0004674">
    <property type="term" value="F:protein serine/threonine kinase activity"/>
    <property type="evidence" value="ECO:0007669"/>
    <property type="project" value="UniProtKB-UniRule"/>
</dbReference>
<name>A0A4R3JH85_9PROT</name>
<dbReference type="PANTHER" id="PTHR31756:SF3">
    <property type="entry name" value="PYRUVATE, PHOSPHATE DIKINASE REGULATORY PROTEIN 1, CHLOROPLASTIC"/>
    <property type="match status" value="1"/>
</dbReference>
<evidence type="ECO:0000313" key="6">
    <source>
        <dbReference type="EMBL" id="TCS64865.1"/>
    </source>
</evidence>
<evidence type="ECO:0000256" key="3">
    <source>
        <dbReference type="ARBA" id="ARBA00022741"/>
    </source>
</evidence>
<gene>
    <name evidence="6" type="ORF">EDD55_101196</name>
</gene>
<evidence type="ECO:0000256" key="5">
    <source>
        <dbReference type="HAMAP-Rule" id="MF_00921"/>
    </source>
</evidence>
<dbReference type="EC" id="2.7.4.27" evidence="5"/>
<comment type="catalytic activity">
    <reaction evidence="5">
        <text>N(tele)-phospho-L-histidyl/O-phospho-L-threonyl-[pyruvate, phosphate dikinase] + phosphate + H(+) = N(tele)-phospho-L-histidyl/L-threonyl-[pyruvate, phosphate dikinase] + diphosphate</text>
        <dbReference type="Rhea" id="RHEA:43696"/>
        <dbReference type="Rhea" id="RHEA-COMP:10650"/>
        <dbReference type="Rhea" id="RHEA-COMP:10651"/>
        <dbReference type="ChEBI" id="CHEBI:15378"/>
        <dbReference type="ChEBI" id="CHEBI:30013"/>
        <dbReference type="ChEBI" id="CHEBI:33019"/>
        <dbReference type="ChEBI" id="CHEBI:43474"/>
        <dbReference type="ChEBI" id="CHEBI:61977"/>
        <dbReference type="ChEBI" id="CHEBI:83586"/>
        <dbReference type="EC" id="2.7.4.27"/>
    </reaction>
</comment>
<organism evidence="6 7">
    <name type="scientific">Varunaivibrio sulfuroxidans</name>
    <dbReference type="NCBI Taxonomy" id="1773489"/>
    <lineage>
        <taxon>Bacteria</taxon>
        <taxon>Pseudomonadati</taxon>
        <taxon>Pseudomonadota</taxon>
        <taxon>Alphaproteobacteria</taxon>
        <taxon>Rhodospirillales</taxon>
        <taxon>Magnetovibrionaceae</taxon>
        <taxon>Varunaivibrio</taxon>
    </lineage>
</organism>
<dbReference type="PANTHER" id="PTHR31756">
    <property type="entry name" value="PYRUVATE, PHOSPHATE DIKINASE REGULATORY PROTEIN 1, CHLOROPLASTIC"/>
    <property type="match status" value="1"/>
</dbReference>
<keyword evidence="3 5" id="KW-0547">Nucleotide-binding</keyword>
<reference evidence="6 7" key="1">
    <citation type="submission" date="2019-03" db="EMBL/GenBank/DDBJ databases">
        <title>Genomic Encyclopedia of Type Strains, Phase IV (KMG-IV): sequencing the most valuable type-strain genomes for metagenomic binning, comparative biology and taxonomic classification.</title>
        <authorList>
            <person name="Goeker M."/>
        </authorList>
    </citation>
    <scope>NUCLEOTIDE SEQUENCE [LARGE SCALE GENOMIC DNA]</scope>
    <source>
        <strain evidence="6 7">DSM 101688</strain>
    </source>
</reference>
<comment type="caution">
    <text evidence="6">The sequence shown here is derived from an EMBL/GenBank/DDBJ whole genome shotgun (WGS) entry which is preliminary data.</text>
</comment>
<evidence type="ECO:0000256" key="2">
    <source>
        <dbReference type="ARBA" id="ARBA00022679"/>
    </source>
</evidence>
<dbReference type="GO" id="GO:0005524">
    <property type="term" value="F:ATP binding"/>
    <property type="evidence" value="ECO:0007669"/>
    <property type="project" value="InterPro"/>
</dbReference>
<comment type="function">
    <text evidence="5">Bifunctional serine/threonine kinase and phosphorylase involved in the regulation of the pyruvate, phosphate dikinase (PPDK) by catalyzing its phosphorylation/dephosphorylation.</text>
</comment>
<dbReference type="Pfam" id="PF03618">
    <property type="entry name" value="Kinase-PPPase"/>
    <property type="match status" value="1"/>
</dbReference>
<accession>A0A4R3JH85</accession>
<dbReference type="Proteomes" id="UP000295304">
    <property type="component" value="Unassembled WGS sequence"/>
</dbReference>
<evidence type="ECO:0000313" key="7">
    <source>
        <dbReference type="Proteomes" id="UP000295304"/>
    </source>
</evidence>
<comment type="catalytic activity">
    <reaction evidence="5">
        <text>N(tele)-phospho-L-histidyl/L-threonyl-[pyruvate, phosphate dikinase] + ADP = N(tele)-phospho-L-histidyl/O-phospho-L-threonyl-[pyruvate, phosphate dikinase] + AMP + H(+)</text>
        <dbReference type="Rhea" id="RHEA:43692"/>
        <dbReference type="Rhea" id="RHEA-COMP:10650"/>
        <dbReference type="Rhea" id="RHEA-COMP:10651"/>
        <dbReference type="ChEBI" id="CHEBI:15378"/>
        <dbReference type="ChEBI" id="CHEBI:30013"/>
        <dbReference type="ChEBI" id="CHEBI:61977"/>
        <dbReference type="ChEBI" id="CHEBI:83586"/>
        <dbReference type="ChEBI" id="CHEBI:456215"/>
        <dbReference type="ChEBI" id="CHEBI:456216"/>
        <dbReference type="EC" id="2.7.11.32"/>
    </reaction>
</comment>
<dbReference type="InterPro" id="IPR005177">
    <property type="entry name" value="Kinase-pyrophosphorylase"/>
</dbReference>
<keyword evidence="1 5" id="KW-0723">Serine/threonine-protein kinase</keyword>
<dbReference type="EMBL" id="SLZW01000001">
    <property type="protein sequence ID" value="TCS64865.1"/>
    <property type="molecule type" value="Genomic_DNA"/>
</dbReference>
<sequence>MIKFHLHLVSDSTGETLNVVSRACLVQFEDVTAEEHLWPMIRKPRQIEEVLNAVQEKPGFVIYTLVNGELSAPLENGCRKLNIPCVDLLDPVVTAMGEYLGAKVHARPGRQHIMDAEYFARIEAIDFALRHDDGQSYHDLNDADVVLLGVSRTSKTPTCIYLANRGVRAANVPIVPGSKIPDEINHLTHPLIVGLTKDPRRLVQIRKNRLELLGQSGLSDYVDLKTVAHEVGDARKYYEDHDWPVIDVTRKSIEETASTILKLQQRHQENLRDLHYS</sequence>
<dbReference type="GO" id="GO:0043531">
    <property type="term" value="F:ADP binding"/>
    <property type="evidence" value="ECO:0007669"/>
    <property type="project" value="UniProtKB-UniRule"/>
</dbReference>
<comment type="similarity">
    <text evidence="5">Belongs to the pyruvate, phosphate/water dikinase regulatory protein family. PDRP subfamily.</text>
</comment>
<dbReference type="GO" id="GO:0016776">
    <property type="term" value="F:phosphotransferase activity, phosphate group as acceptor"/>
    <property type="evidence" value="ECO:0007669"/>
    <property type="project" value="UniProtKB-UniRule"/>
</dbReference>
<dbReference type="InterPro" id="IPR026565">
    <property type="entry name" value="PPDK_reg"/>
</dbReference>
<feature type="binding site" evidence="5">
    <location>
        <begin position="149"/>
        <end position="156"/>
    </location>
    <ligand>
        <name>ADP</name>
        <dbReference type="ChEBI" id="CHEBI:456216"/>
    </ligand>
</feature>
<dbReference type="HAMAP" id="MF_00921">
    <property type="entry name" value="PDRP"/>
    <property type="match status" value="1"/>
</dbReference>
<keyword evidence="4 5" id="KW-0418">Kinase</keyword>
<dbReference type="EC" id="2.7.11.32" evidence="5"/>
<dbReference type="AlphaFoldDB" id="A0A4R3JH85"/>
<keyword evidence="7" id="KW-1185">Reference proteome</keyword>
<dbReference type="RefSeq" id="WP_132937609.1">
    <property type="nucleotide sequence ID" value="NZ_CP119676.1"/>
</dbReference>